<evidence type="ECO:0000313" key="1">
    <source>
        <dbReference type="EMBL" id="AXF57377.1"/>
    </source>
</evidence>
<proteinExistence type="predicted"/>
<dbReference type="AlphaFoldDB" id="A0A345C2E6"/>
<dbReference type="Proteomes" id="UP000252100">
    <property type="component" value="Chromosome"/>
</dbReference>
<dbReference type="Pfam" id="PF07900">
    <property type="entry name" value="DUF1670"/>
    <property type="match status" value="1"/>
</dbReference>
<reference evidence="1 2" key="1">
    <citation type="journal article" date="2018" name="J. Microbiol.">
        <title>Salicibibacter kimchii gen. nov., sp. nov., a moderately halophilic and alkalitolerant bacterium in the family Bacillaceae, isolated from kimchi.</title>
        <authorList>
            <person name="Jang J.Y."/>
            <person name="Oh Y.J."/>
            <person name="Lim S.K."/>
            <person name="Park H.K."/>
            <person name="Lee C."/>
            <person name="Kim J.Y."/>
            <person name="Lee M.A."/>
            <person name="Choi H.J."/>
        </authorList>
    </citation>
    <scope>NUCLEOTIDE SEQUENCE [LARGE SCALE GENOMIC DNA]</scope>
    <source>
        <strain evidence="1 2">NKC1-1</strain>
    </source>
</reference>
<evidence type="ECO:0000313" key="2">
    <source>
        <dbReference type="Proteomes" id="UP000252100"/>
    </source>
</evidence>
<dbReference type="InterPro" id="IPR012872">
    <property type="entry name" value="DUF1670"/>
</dbReference>
<dbReference type="EMBL" id="CP031092">
    <property type="protein sequence ID" value="AXF57377.1"/>
    <property type="molecule type" value="Genomic_DNA"/>
</dbReference>
<protein>
    <submittedName>
        <fullName evidence="1">DUF1670 domain-containing protein</fullName>
    </submittedName>
</protein>
<dbReference type="KEGG" id="rue:DT065_16170"/>
<dbReference type="Gene3D" id="1.10.10.10">
    <property type="entry name" value="Winged helix-like DNA-binding domain superfamily/Winged helix DNA-binding domain"/>
    <property type="match status" value="1"/>
</dbReference>
<organism evidence="1 2">
    <name type="scientific">Salicibibacter kimchii</name>
    <dbReference type="NCBI Taxonomy" id="2099786"/>
    <lineage>
        <taxon>Bacteria</taxon>
        <taxon>Bacillati</taxon>
        <taxon>Bacillota</taxon>
        <taxon>Bacilli</taxon>
        <taxon>Bacillales</taxon>
        <taxon>Bacillaceae</taxon>
        <taxon>Salicibibacter</taxon>
    </lineage>
</organism>
<gene>
    <name evidence="1" type="ORF">DT065_16170</name>
</gene>
<accession>A0A345C2E6</accession>
<name>A0A345C2E6_9BACI</name>
<dbReference type="InterPro" id="IPR036388">
    <property type="entry name" value="WH-like_DNA-bd_sf"/>
</dbReference>
<dbReference type="OrthoDB" id="2109768at2"/>
<keyword evidence="2" id="KW-1185">Reference proteome</keyword>
<sequence>MEKAVHERLEAKSRDSQLFETLTHQFEFSPKTAEAIMETVKETYELHRWNPDQDTDPGQVIAINAKHGPRLRELPMVTVILTVDNGQEDQEVRRSHGTKPLRQVRITRIAEEALDQGGIVTQEDFSDLLAVDVRTVRRDVQAFTQQGVRIQTRGAYHDIGSTLSHKVWIVGLYLQYHTYSDIARRTRH</sequence>